<sequence length="927" mass="97453">MTDTNLPVPSAESRADLAALRVSELQTLAAALGIPGASKLRKGDLVAAISGAQAGDAAPAAAAPTSDQTFAEQIAPAAATAEAAAVEAAPADAAPADAAPADAAPADAAPVAEAPVADGPQTSPRRRASRRVTSADPTSAPAEVVTAAVEAPQTTSGRRPAVQHVNAGVEEHAPLVPQADTAGSTDASSVAPESEPRRGRGSRRSSGGRARSSGDAAALSSTDAGTTAAGTAGTSAADSPVAGEARTEASSAATDSAANDSAANDSAANDPAAIIDSAIDNFVAENAAQGGAAQAGGDTARSERQVRTPRLTRAQRAAQAARDAANGEAPAVDRSRTDSILPNLPIVGSDDDVLSQGFDEGDRDRENGDRDQNEPRQGRGRNRRDRNQQGGNQQGAGQNGGAQNGGGQNGAAQNGDADRAPNGQGGDRQNDRSSADRTNSDRLNNSQRAANGSQRSPRNDRSAERNDRADRNDQDTYDEQQLDELNGNTGGDRQNPNDRNDRSARNRYRDRKRRGQNGGEELEPEISEDDVLIPVAGILDILDNYAFVRTSGYLPGNSDVYVSLGQVKKYNLRKGDAVVGSIRQPREGDNNGRQKYNAIVKVESINGLPVDEAANRVEFSKLTPLYPQERLRLETESGKLTQRIIDLVAPIGKGQRGLIVAPPKAGKTIVMQQIANAISTNNPEVHLMVVLVDERPEEVTDMQRTVKGEVIASTFDRPAEDHTTVAELAIERAKRLVELGHDVVVLLDSITRLGRAYNLATPPSGRILSGGVDAAALYPPKKFFGAARNIENGGSLTIIASALVETGSKMDEVIFEEFKGTGNMELRLSRQLADKRIFPAVDVNASGTRREELLMGVDETKITWKLRRALAGLDQQQALEIVLGRLKDTTSNVEFLMQVQKSMPQTTPTDSRNGNGHNTSHNGSHGE</sequence>
<organism evidence="14 15">
    <name type="scientific">Subtercola boreus</name>
    <dbReference type="NCBI Taxonomy" id="120213"/>
    <lineage>
        <taxon>Bacteria</taxon>
        <taxon>Bacillati</taxon>
        <taxon>Actinomycetota</taxon>
        <taxon>Actinomycetes</taxon>
        <taxon>Micrococcales</taxon>
        <taxon>Microbacteriaceae</taxon>
        <taxon>Subtercola</taxon>
    </lineage>
</organism>
<feature type="compositionally biased region" description="Low complexity" evidence="12">
    <location>
        <begin position="314"/>
        <end position="324"/>
    </location>
</feature>
<evidence type="ECO:0000256" key="1">
    <source>
        <dbReference type="ARBA" id="ARBA00022472"/>
    </source>
</evidence>
<accession>A0A3E0VSU0</accession>
<dbReference type="Gene3D" id="1.10.720.10">
    <property type="match status" value="1"/>
</dbReference>
<dbReference type="Gene3D" id="2.40.50.140">
    <property type="entry name" value="Nucleic acid-binding proteins"/>
    <property type="match status" value="1"/>
</dbReference>
<dbReference type="Pfam" id="PF07497">
    <property type="entry name" value="Rho_RNA_bind"/>
    <property type="match status" value="1"/>
</dbReference>
<evidence type="ECO:0000256" key="6">
    <source>
        <dbReference type="ARBA" id="ARBA00022884"/>
    </source>
</evidence>
<keyword evidence="1 9" id="KW-0806">Transcription termination</keyword>
<feature type="compositionally biased region" description="Low complexity" evidence="12">
    <location>
        <begin position="911"/>
        <end position="927"/>
    </location>
</feature>
<feature type="compositionally biased region" description="Basic residues" evidence="12">
    <location>
        <begin position="505"/>
        <end position="515"/>
    </location>
</feature>
<evidence type="ECO:0000256" key="11">
    <source>
        <dbReference type="PROSITE-ProRule" id="PRU01203"/>
    </source>
</evidence>
<dbReference type="PANTHER" id="PTHR46425:SF1">
    <property type="entry name" value="TRANSCRIPTION TERMINATION FACTOR RHO"/>
    <property type="match status" value="1"/>
</dbReference>
<dbReference type="InterPro" id="IPR011129">
    <property type="entry name" value="CSD"/>
</dbReference>
<evidence type="ECO:0000256" key="2">
    <source>
        <dbReference type="ARBA" id="ARBA00022741"/>
    </source>
</evidence>
<proteinExistence type="inferred from homology"/>
<gene>
    <name evidence="9" type="primary">rho</name>
    <name evidence="14" type="ORF">B7R21_11435</name>
</gene>
<evidence type="ECO:0000256" key="7">
    <source>
        <dbReference type="ARBA" id="ARBA00023015"/>
    </source>
</evidence>
<comment type="function">
    <text evidence="9">Facilitates transcription termination by a mechanism that involves Rho binding to the nascent RNA, activation of Rho's RNA-dependent ATPase activity, and release of the mRNA from the DNA template.</text>
</comment>
<dbReference type="GO" id="GO:0004386">
    <property type="term" value="F:helicase activity"/>
    <property type="evidence" value="ECO:0007669"/>
    <property type="project" value="UniProtKB-UniRule"/>
</dbReference>
<dbReference type="AlphaFoldDB" id="A0A3E0VSU0"/>
<dbReference type="SMART" id="SM00357">
    <property type="entry name" value="CSP"/>
    <property type="match status" value="1"/>
</dbReference>
<keyword evidence="3 9" id="KW-0378">Hydrolase</keyword>
<evidence type="ECO:0000256" key="4">
    <source>
        <dbReference type="ARBA" id="ARBA00022806"/>
    </source>
</evidence>
<dbReference type="EC" id="3.6.4.-" evidence="9 10"/>
<dbReference type="InterPro" id="IPR011112">
    <property type="entry name" value="Rho-like_N"/>
</dbReference>
<dbReference type="Proteomes" id="UP000256709">
    <property type="component" value="Unassembled WGS sequence"/>
</dbReference>
<keyword evidence="7 9" id="KW-0805">Transcription regulation</keyword>
<dbReference type="NCBIfam" id="NF006886">
    <property type="entry name" value="PRK09376.1"/>
    <property type="match status" value="1"/>
</dbReference>
<comment type="caution">
    <text evidence="9">Lacks conserved residue(s) required for the propagation of feature annotation.</text>
</comment>
<keyword evidence="2 9" id="KW-0547">Nucleotide-binding</keyword>
<dbReference type="InterPro" id="IPR004665">
    <property type="entry name" value="Term_rho"/>
</dbReference>
<evidence type="ECO:0000256" key="12">
    <source>
        <dbReference type="SAM" id="MobiDB-lite"/>
    </source>
</evidence>
<dbReference type="SMART" id="SM00382">
    <property type="entry name" value="AAA"/>
    <property type="match status" value="1"/>
</dbReference>
<dbReference type="RefSeq" id="WP_116283386.1">
    <property type="nucleotide sequence ID" value="NZ_NBXA01000022.1"/>
</dbReference>
<feature type="compositionally biased region" description="Low complexity" evidence="12">
    <location>
        <begin position="83"/>
        <end position="118"/>
    </location>
</feature>
<dbReference type="InterPro" id="IPR003593">
    <property type="entry name" value="AAA+_ATPase"/>
</dbReference>
<dbReference type="InterPro" id="IPR041703">
    <property type="entry name" value="Rho_factor_ATP-bd"/>
</dbReference>
<dbReference type="GO" id="GO:0006353">
    <property type="term" value="P:DNA-templated transcription termination"/>
    <property type="evidence" value="ECO:0007669"/>
    <property type="project" value="UniProtKB-UniRule"/>
</dbReference>
<dbReference type="InterPro" id="IPR027417">
    <property type="entry name" value="P-loop_NTPase"/>
</dbReference>
<dbReference type="Gene3D" id="3.40.50.300">
    <property type="entry name" value="P-loop containing nucleotide triphosphate hydrolases"/>
    <property type="match status" value="1"/>
</dbReference>
<dbReference type="HAMAP" id="MF_01884">
    <property type="entry name" value="Rho"/>
    <property type="match status" value="1"/>
</dbReference>
<dbReference type="EMBL" id="NBXA01000022">
    <property type="protein sequence ID" value="RFA11947.1"/>
    <property type="molecule type" value="Genomic_DNA"/>
</dbReference>
<feature type="compositionally biased region" description="Polar residues" evidence="12">
    <location>
        <begin position="441"/>
        <end position="456"/>
    </location>
</feature>
<dbReference type="OrthoDB" id="9805197at2"/>
<feature type="compositionally biased region" description="Low complexity" evidence="12">
    <location>
        <begin position="137"/>
        <end position="155"/>
    </location>
</feature>
<dbReference type="PANTHER" id="PTHR46425">
    <property type="entry name" value="TRANSCRIPTION TERMINATION FACTOR RHO"/>
    <property type="match status" value="1"/>
</dbReference>
<evidence type="ECO:0000259" key="13">
    <source>
        <dbReference type="PROSITE" id="PS51856"/>
    </source>
</evidence>
<protein>
    <recommendedName>
        <fullName evidence="9 10">Transcription termination factor Rho</fullName>
        <ecNumber evidence="9 10">3.6.4.-</ecNumber>
    </recommendedName>
    <alternativeName>
        <fullName evidence="9">ATP-dependent helicase Rho</fullName>
    </alternativeName>
</protein>
<keyword evidence="5 9" id="KW-0067">ATP-binding</keyword>
<evidence type="ECO:0000256" key="8">
    <source>
        <dbReference type="ARBA" id="ARBA00023163"/>
    </source>
</evidence>
<dbReference type="InterPro" id="IPR011113">
    <property type="entry name" value="Rho_RNA-bd"/>
</dbReference>
<feature type="binding site" evidence="9">
    <location>
        <begin position="652"/>
        <end position="657"/>
    </location>
    <ligand>
        <name>ATP</name>
        <dbReference type="ChEBI" id="CHEBI:30616"/>
    </ligand>
</feature>
<evidence type="ECO:0000313" key="14">
    <source>
        <dbReference type="EMBL" id="RFA11947.1"/>
    </source>
</evidence>
<feature type="compositionally biased region" description="Low complexity" evidence="12">
    <location>
        <begin position="249"/>
        <end position="267"/>
    </location>
</feature>
<feature type="region of interest" description="Disordered" evidence="12">
    <location>
        <begin position="83"/>
        <end position="267"/>
    </location>
</feature>
<feature type="binding site" evidence="9">
    <location>
        <position position="695"/>
    </location>
    <ligand>
        <name>ATP</name>
        <dbReference type="ChEBI" id="CHEBI:30616"/>
    </ligand>
</feature>
<dbReference type="GO" id="GO:0016787">
    <property type="term" value="F:hydrolase activity"/>
    <property type="evidence" value="ECO:0007669"/>
    <property type="project" value="UniProtKB-KW"/>
</dbReference>
<feature type="compositionally biased region" description="Polar residues" evidence="12">
    <location>
        <begin position="901"/>
        <end position="910"/>
    </location>
</feature>
<dbReference type="PROSITE" id="PS51856">
    <property type="entry name" value="RHO_RNA_BD"/>
    <property type="match status" value="1"/>
</dbReference>
<dbReference type="InterPro" id="IPR012340">
    <property type="entry name" value="NA-bd_OB-fold"/>
</dbReference>
<dbReference type="InterPro" id="IPR036269">
    <property type="entry name" value="Rho_N_sf"/>
</dbReference>
<feature type="region of interest" description="Disordered" evidence="12">
    <location>
        <begin position="289"/>
        <end position="525"/>
    </location>
</feature>
<feature type="compositionally biased region" description="Gly residues" evidence="12">
    <location>
        <begin position="392"/>
        <end position="409"/>
    </location>
</feature>
<comment type="caution">
    <text evidence="14">The sequence shown here is derived from an EMBL/GenBank/DDBJ whole genome shotgun (WGS) entry which is preliminary data.</text>
</comment>
<dbReference type="SUPFAM" id="SSF50249">
    <property type="entry name" value="Nucleic acid-binding proteins"/>
    <property type="match status" value="1"/>
</dbReference>
<dbReference type="SMART" id="SM00959">
    <property type="entry name" value="Rho_N"/>
    <property type="match status" value="1"/>
</dbReference>
<feature type="compositionally biased region" description="Low complexity" evidence="12">
    <location>
        <begin position="204"/>
        <end position="239"/>
    </location>
</feature>
<dbReference type="GO" id="GO:0008186">
    <property type="term" value="F:ATP-dependent activity, acting on RNA"/>
    <property type="evidence" value="ECO:0007669"/>
    <property type="project" value="UniProtKB-UniRule"/>
</dbReference>
<feature type="domain" description="Rho RNA-BD" evidence="13">
    <location>
        <begin position="532"/>
        <end position="609"/>
    </location>
</feature>
<comment type="subunit">
    <text evidence="9">Homohexamer. The homohexamer assembles into an open ring structure.</text>
</comment>
<feature type="compositionally biased region" description="Basic and acidic residues" evidence="12">
    <location>
        <begin position="495"/>
        <end position="504"/>
    </location>
</feature>
<feature type="region of interest" description="Disordered" evidence="12">
    <location>
        <begin position="901"/>
        <end position="927"/>
    </location>
</feature>
<dbReference type="CDD" id="cd04459">
    <property type="entry name" value="Rho_CSD"/>
    <property type="match status" value="1"/>
</dbReference>
<evidence type="ECO:0000256" key="3">
    <source>
        <dbReference type="ARBA" id="ARBA00022801"/>
    </source>
</evidence>
<feature type="compositionally biased region" description="Basic and acidic residues" evidence="12">
    <location>
        <begin position="360"/>
        <end position="377"/>
    </location>
</feature>
<dbReference type="Pfam" id="PF07498">
    <property type="entry name" value="Rho_N"/>
    <property type="match status" value="1"/>
</dbReference>
<evidence type="ECO:0000256" key="10">
    <source>
        <dbReference type="NCBIfam" id="TIGR00767"/>
    </source>
</evidence>
<dbReference type="InterPro" id="IPR000194">
    <property type="entry name" value="ATPase_F1/V1/A1_a/bsu_nucl-bd"/>
</dbReference>
<keyword evidence="4 9" id="KW-0347">Helicase</keyword>
<dbReference type="GO" id="GO:0005524">
    <property type="term" value="F:ATP binding"/>
    <property type="evidence" value="ECO:0007669"/>
    <property type="project" value="UniProtKB-UniRule"/>
</dbReference>
<reference evidence="14 15" key="1">
    <citation type="submission" date="2017-04" db="EMBL/GenBank/DDBJ databases">
        <title>Comparative genome analysis of Subtercola boreus.</title>
        <authorList>
            <person name="Cho Y.-J."/>
            <person name="Cho A."/>
            <person name="Kim O.-S."/>
            <person name="Lee J.-I."/>
        </authorList>
    </citation>
    <scope>NUCLEOTIDE SEQUENCE [LARGE SCALE GENOMIC DNA]</scope>
    <source>
        <strain evidence="14 15">P27444</strain>
    </source>
</reference>
<dbReference type="SUPFAM" id="SSF68912">
    <property type="entry name" value="Rho N-terminal domain-like"/>
    <property type="match status" value="1"/>
</dbReference>
<dbReference type="GO" id="GO:0003723">
    <property type="term" value="F:RNA binding"/>
    <property type="evidence" value="ECO:0007669"/>
    <property type="project" value="UniProtKB-UniRule"/>
</dbReference>
<evidence type="ECO:0000256" key="5">
    <source>
        <dbReference type="ARBA" id="ARBA00022840"/>
    </source>
</evidence>
<comment type="similarity">
    <text evidence="9 11">Belongs to the Rho family.</text>
</comment>
<dbReference type="NCBIfam" id="TIGR00767">
    <property type="entry name" value="rho"/>
    <property type="match status" value="1"/>
</dbReference>
<evidence type="ECO:0000256" key="9">
    <source>
        <dbReference type="HAMAP-Rule" id="MF_01884"/>
    </source>
</evidence>
<name>A0A3E0VSU0_9MICO</name>
<evidence type="ECO:0000313" key="15">
    <source>
        <dbReference type="Proteomes" id="UP000256709"/>
    </source>
</evidence>
<dbReference type="SUPFAM" id="SSF52540">
    <property type="entry name" value="P-loop containing nucleoside triphosphate hydrolases"/>
    <property type="match status" value="1"/>
</dbReference>
<dbReference type="CDD" id="cd01128">
    <property type="entry name" value="rho_factor_C"/>
    <property type="match status" value="1"/>
</dbReference>
<keyword evidence="8 9" id="KW-0804">Transcription</keyword>
<keyword evidence="6 9" id="KW-0694">RNA-binding</keyword>
<feature type="compositionally biased region" description="Basic and acidic residues" evidence="12">
    <location>
        <begin position="457"/>
        <end position="474"/>
    </location>
</feature>
<feature type="binding site" evidence="9">
    <location>
        <begin position="664"/>
        <end position="669"/>
    </location>
    <ligand>
        <name>ATP</name>
        <dbReference type="ChEBI" id="CHEBI:30616"/>
    </ligand>
</feature>
<dbReference type="Pfam" id="PF00006">
    <property type="entry name" value="ATP-synt_ab"/>
    <property type="match status" value="1"/>
</dbReference>
<feature type="compositionally biased region" description="Basic and acidic residues" evidence="12">
    <location>
        <begin position="428"/>
        <end position="440"/>
    </location>
</feature>